<accession>A0A5M6IZL4</accession>
<name>A0A5M6IZL4_9PROT</name>
<proteinExistence type="predicted"/>
<keyword evidence="2" id="KW-1133">Transmembrane helix</keyword>
<organism evidence="3 4">
    <name type="scientific">Rhodovastum atsumiense</name>
    <dbReference type="NCBI Taxonomy" id="504468"/>
    <lineage>
        <taxon>Bacteria</taxon>
        <taxon>Pseudomonadati</taxon>
        <taxon>Pseudomonadota</taxon>
        <taxon>Alphaproteobacteria</taxon>
        <taxon>Acetobacterales</taxon>
        <taxon>Acetobacteraceae</taxon>
        <taxon>Rhodovastum</taxon>
    </lineage>
</organism>
<gene>
    <name evidence="3" type="ORF">F1189_03125</name>
</gene>
<dbReference type="RefSeq" id="WP_150039165.1">
    <property type="nucleotide sequence ID" value="NZ_OW485601.1"/>
</dbReference>
<dbReference type="EMBL" id="VWPK01000004">
    <property type="protein sequence ID" value="KAA5613782.1"/>
    <property type="molecule type" value="Genomic_DNA"/>
</dbReference>
<protein>
    <submittedName>
        <fullName evidence="3">Uncharacterized protein</fullName>
    </submittedName>
</protein>
<comment type="caution">
    <text evidence="3">The sequence shown here is derived from an EMBL/GenBank/DDBJ whole genome shotgun (WGS) entry which is preliminary data.</text>
</comment>
<evidence type="ECO:0000256" key="1">
    <source>
        <dbReference type="SAM" id="MobiDB-lite"/>
    </source>
</evidence>
<keyword evidence="2" id="KW-0812">Transmembrane</keyword>
<sequence>MSHPPYPYPYPPGTPGYGPHYDAPHPASPYHALLSQLPALGGRGFWVGAAIGAAAVMLLQSRPAAPARDDGTASQG</sequence>
<feature type="compositionally biased region" description="Pro residues" evidence="1">
    <location>
        <begin position="1"/>
        <end position="14"/>
    </location>
</feature>
<keyword evidence="2" id="KW-0472">Membrane</keyword>
<dbReference type="AlphaFoldDB" id="A0A5M6IZL4"/>
<feature type="transmembrane region" description="Helical" evidence="2">
    <location>
        <begin position="40"/>
        <end position="59"/>
    </location>
</feature>
<reference evidence="3 4" key="1">
    <citation type="submission" date="2019-09" db="EMBL/GenBank/DDBJ databases">
        <title>Genome sequence of Rhodovastum atsumiense, a diverse member of the Acetobacteraceae family of non-sulfur purple photosynthetic bacteria.</title>
        <authorList>
            <person name="Meyer T."/>
            <person name="Kyndt J."/>
        </authorList>
    </citation>
    <scope>NUCLEOTIDE SEQUENCE [LARGE SCALE GENOMIC DNA]</scope>
    <source>
        <strain evidence="3 4">DSM 21279</strain>
    </source>
</reference>
<dbReference type="Proteomes" id="UP000325255">
    <property type="component" value="Unassembled WGS sequence"/>
</dbReference>
<keyword evidence="4" id="KW-1185">Reference proteome</keyword>
<evidence type="ECO:0000313" key="4">
    <source>
        <dbReference type="Proteomes" id="UP000325255"/>
    </source>
</evidence>
<evidence type="ECO:0000256" key="2">
    <source>
        <dbReference type="SAM" id="Phobius"/>
    </source>
</evidence>
<evidence type="ECO:0000313" key="3">
    <source>
        <dbReference type="EMBL" id="KAA5613782.1"/>
    </source>
</evidence>
<feature type="region of interest" description="Disordered" evidence="1">
    <location>
        <begin position="1"/>
        <end position="20"/>
    </location>
</feature>